<keyword evidence="2 7" id="KW-0645">Protease</keyword>
<dbReference type="PROSITE" id="PS50203">
    <property type="entry name" value="CALPAIN_CAT"/>
    <property type="match status" value="1"/>
</dbReference>
<keyword evidence="8" id="KW-1185">Reference proteome</keyword>
<reference evidence="7 8" key="1">
    <citation type="submission" date="2016-12" db="EMBL/GenBank/DDBJ databases">
        <authorList>
            <person name="Song W.-J."/>
            <person name="Kurnit D.M."/>
        </authorList>
    </citation>
    <scope>NUCLEOTIDE SEQUENCE [LARGE SCALE GENOMIC DNA]</scope>
    <source>
        <strain evidence="7 8">DSM 19599</strain>
    </source>
</reference>
<dbReference type="InterPro" id="IPR001300">
    <property type="entry name" value="Peptidase_C2_calpain_cat"/>
</dbReference>
<sequence length="457" mass="51936">MHDKDGELILPENYKIIIIDDSQFKLKSRHNFANISSFFSSSKKNLFENPPAATDIKQGGLGDCYLLAALQALVEQDPKIITGMIKDLRHGHVVVRLYLNGITPQYYRVEKTQLEGENDPVQFHRAPWVHMIEKAFVYYRISTKQSDSIYYDDVIRRGHTHEAISVIRGNTKTAEIAFKKSKDLSSQSSSFAFLRDMMAIDLNGGTIAQWKERNEEKFLTMKQKVFGISDHVVDFIKMTQASNTKLVGWKPGEKKKLKGLFEDRFQEGANVTSDDILEFMMANLLYDMTDPVNNITMASLCCYIKSNFSGQLGTGCYSFDEMSQFNEIKEALLKKKIVTVASVQNPSNGFVGRHAYQVVTVKEDLQLIGRETQVCRFLMLRHPWGVHFPKYVPVKRSYKDIFGQTRETTLLSSEETDEASDLGLPKSVNVSPDVFPVELSDFVKNFTQIMATEYTGG</sequence>
<dbReference type="InterPro" id="IPR038765">
    <property type="entry name" value="Papain-like_cys_pep_sf"/>
</dbReference>
<organism evidence="7 8">
    <name type="scientific">Pseudoxanthobacter soli DSM 19599</name>
    <dbReference type="NCBI Taxonomy" id="1123029"/>
    <lineage>
        <taxon>Bacteria</taxon>
        <taxon>Pseudomonadati</taxon>
        <taxon>Pseudomonadota</taxon>
        <taxon>Alphaproteobacteria</taxon>
        <taxon>Hyphomicrobiales</taxon>
        <taxon>Segnochrobactraceae</taxon>
        <taxon>Pseudoxanthobacter</taxon>
    </lineage>
</organism>
<evidence type="ECO:0000313" key="8">
    <source>
        <dbReference type="Proteomes" id="UP000186406"/>
    </source>
</evidence>
<evidence type="ECO:0000256" key="2">
    <source>
        <dbReference type="ARBA" id="ARBA00022670"/>
    </source>
</evidence>
<keyword evidence="3" id="KW-0378">Hydrolase</keyword>
<evidence type="ECO:0000256" key="4">
    <source>
        <dbReference type="ARBA" id="ARBA00022807"/>
    </source>
</evidence>
<dbReference type="Gene3D" id="3.90.70.10">
    <property type="entry name" value="Cysteine proteinases"/>
    <property type="match status" value="1"/>
</dbReference>
<proteinExistence type="inferred from homology"/>
<dbReference type="STRING" id="1123029.SAMN02745172_02164"/>
<dbReference type="InterPro" id="IPR022684">
    <property type="entry name" value="Calpain_cysteine_protease"/>
</dbReference>
<dbReference type="EMBL" id="FRXO01000004">
    <property type="protein sequence ID" value="SHO65519.1"/>
    <property type="molecule type" value="Genomic_DNA"/>
</dbReference>
<evidence type="ECO:0000313" key="7">
    <source>
        <dbReference type="EMBL" id="SHO65519.1"/>
    </source>
</evidence>
<comment type="similarity">
    <text evidence="1">Belongs to the peptidase C2 family.</text>
</comment>
<evidence type="ECO:0000256" key="5">
    <source>
        <dbReference type="PROSITE-ProRule" id="PRU00239"/>
    </source>
</evidence>
<dbReference type="PANTHER" id="PTHR10183">
    <property type="entry name" value="CALPAIN"/>
    <property type="match status" value="1"/>
</dbReference>
<dbReference type="SUPFAM" id="SSF54001">
    <property type="entry name" value="Cysteine proteinases"/>
    <property type="match status" value="1"/>
</dbReference>
<evidence type="ECO:0000256" key="3">
    <source>
        <dbReference type="ARBA" id="ARBA00022801"/>
    </source>
</evidence>
<dbReference type="GO" id="GO:0004198">
    <property type="term" value="F:calcium-dependent cysteine-type endopeptidase activity"/>
    <property type="evidence" value="ECO:0007669"/>
    <property type="project" value="InterPro"/>
</dbReference>
<dbReference type="AlphaFoldDB" id="A0A1M7ZL25"/>
<feature type="domain" description="Calpain catalytic" evidence="6">
    <location>
        <begin position="51"/>
        <end position="455"/>
    </location>
</feature>
<evidence type="ECO:0000259" key="6">
    <source>
        <dbReference type="PROSITE" id="PS50203"/>
    </source>
</evidence>
<dbReference type="PANTHER" id="PTHR10183:SF379">
    <property type="entry name" value="CALPAIN-5"/>
    <property type="match status" value="1"/>
</dbReference>
<comment type="caution">
    <text evidence="5">Lacks conserved residue(s) required for the propagation of feature annotation.</text>
</comment>
<protein>
    <submittedName>
        <fullName evidence="7">Calpain family cysteine protease</fullName>
    </submittedName>
</protein>
<name>A0A1M7ZL25_9HYPH</name>
<gene>
    <name evidence="7" type="ORF">SAMN02745172_02164</name>
</gene>
<keyword evidence="4" id="KW-0788">Thiol protease</keyword>
<dbReference type="Proteomes" id="UP000186406">
    <property type="component" value="Unassembled WGS sequence"/>
</dbReference>
<accession>A0A1M7ZL25</accession>
<dbReference type="GO" id="GO:0006508">
    <property type="term" value="P:proteolysis"/>
    <property type="evidence" value="ECO:0007669"/>
    <property type="project" value="UniProtKB-KW"/>
</dbReference>
<evidence type="ECO:0000256" key="1">
    <source>
        <dbReference type="ARBA" id="ARBA00007623"/>
    </source>
</evidence>
<dbReference type="RefSeq" id="WP_073628530.1">
    <property type="nucleotide sequence ID" value="NZ_FRXO01000004.1"/>
</dbReference>
<dbReference type="Pfam" id="PF00648">
    <property type="entry name" value="Peptidase_C2"/>
    <property type="match status" value="1"/>
</dbReference>